<feature type="binding site" evidence="13">
    <location>
        <position position="165"/>
    </location>
    <ligand>
        <name>[4Fe-4S] cluster</name>
        <dbReference type="ChEBI" id="CHEBI:49883"/>
        <label>2</label>
        <note>4Fe-4S-S-AdoMet</note>
    </ligand>
</feature>
<comment type="function">
    <text evidence="1 13">Catalyzes the methylthiolation of N6-(dimethylallyl)adenosine (i(6)A), leading to the formation of 2-methylthio-N6-(dimethylallyl)adenosine (ms(2)i(6)A) at position 37 in tRNAs that read codons beginning with uridine.</text>
</comment>
<evidence type="ECO:0000256" key="13">
    <source>
        <dbReference type="HAMAP-Rule" id="MF_01864"/>
    </source>
</evidence>
<dbReference type="NCBIfam" id="TIGR00089">
    <property type="entry name" value="MiaB/RimO family radical SAM methylthiotransferase"/>
    <property type="match status" value="1"/>
</dbReference>
<keyword evidence="2 13" id="KW-0004">4Fe-4S</keyword>
<reference evidence="17" key="1">
    <citation type="journal article" date="2022" name="bioRxiv">
        <title>Thiovibrio frasassiensisgen. nov., sp. nov., an autotrophic, elemental sulfur disproportionating bacterium isolated from sulfidic karst sediment, and proposal of Thiovibrionaceae fam. nov.</title>
        <authorList>
            <person name="Aronson H."/>
            <person name="Thomas C."/>
            <person name="Bhattacharyya M."/>
            <person name="Eckstein S."/>
            <person name="Jensen S."/>
            <person name="Barco R."/>
            <person name="Macalady J."/>
            <person name="Amend J."/>
        </authorList>
    </citation>
    <scope>NUCLEOTIDE SEQUENCE</scope>
    <source>
        <strain evidence="17">RS19-109</strain>
    </source>
</reference>
<evidence type="ECO:0000313" key="18">
    <source>
        <dbReference type="Proteomes" id="UP001154240"/>
    </source>
</evidence>
<proteinExistence type="inferred from homology"/>
<dbReference type="InterPro" id="IPR013848">
    <property type="entry name" value="Methylthiotransferase_N"/>
</dbReference>
<dbReference type="PROSITE" id="PS01278">
    <property type="entry name" value="MTTASE_RADICAL"/>
    <property type="match status" value="1"/>
</dbReference>
<dbReference type="Proteomes" id="UP001154240">
    <property type="component" value="Unassembled WGS sequence"/>
</dbReference>
<dbReference type="GO" id="GO:0046872">
    <property type="term" value="F:metal ion binding"/>
    <property type="evidence" value="ECO:0007669"/>
    <property type="project" value="UniProtKB-KW"/>
</dbReference>
<dbReference type="Gene3D" id="3.80.30.20">
    <property type="entry name" value="tm_1862 like domain"/>
    <property type="match status" value="1"/>
</dbReference>
<feature type="binding site" evidence="13">
    <location>
        <position position="48"/>
    </location>
    <ligand>
        <name>[4Fe-4S] cluster</name>
        <dbReference type="ChEBI" id="CHEBI:49883"/>
        <label>1</label>
    </ligand>
</feature>
<evidence type="ECO:0000256" key="8">
    <source>
        <dbReference type="ARBA" id="ARBA00023014"/>
    </source>
</evidence>
<evidence type="ECO:0000259" key="16">
    <source>
        <dbReference type="PROSITE" id="PS51918"/>
    </source>
</evidence>
<evidence type="ECO:0000256" key="6">
    <source>
        <dbReference type="ARBA" id="ARBA00022723"/>
    </source>
</evidence>
<dbReference type="SFLD" id="SFLDS00029">
    <property type="entry name" value="Radical_SAM"/>
    <property type="match status" value="1"/>
</dbReference>
<keyword evidence="13" id="KW-0819">tRNA processing</keyword>
<dbReference type="GO" id="GO:0051539">
    <property type="term" value="F:4 iron, 4 sulfur cluster binding"/>
    <property type="evidence" value="ECO:0007669"/>
    <property type="project" value="UniProtKB-UniRule"/>
</dbReference>
<evidence type="ECO:0000256" key="1">
    <source>
        <dbReference type="ARBA" id="ARBA00003234"/>
    </source>
</evidence>
<evidence type="ECO:0000256" key="4">
    <source>
        <dbReference type="ARBA" id="ARBA00022679"/>
    </source>
</evidence>
<keyword evidence="18" id="KW-1185">Reference proteome</keyword>
<dbReference type="Pfam" id="PF04055">
    <property type="entry name" value="Radical_SAM"/>
    <property type="match status" value="1"/>
</dbReference>
<comment type="cofactor">
    <cofactor evidence="13">
        <name>[4Fe-4S] cluster</name>
        <dbReference type="ChEBI" id="CHEBI:49883"/>
    </cofactor>
    <text evidence="13">Binds 2 [4Fe-4S] clusters. One cluster is coordinated with 3 cysteines and an exchangeable S-adenosyl-L-methionine.</text>
</comment>
<dbReference type="Pfam" id="PF00919">
    <property type="entry name" value="UPF0004"/>
    <property type="match status" value="1"/>
</dbReference>
<dbReference type="FunFam" id="3.40.50.12160:FF:000003">
    <property type="entry name" value="CDK5 regulatory subunit-associated protein 1"/>
    <property type="match status" value="1"/>
</dbReference>
<feature type="binding site" evidence="13">
    <location>
        <position position="82"/>
    </location>
    <ligand>
        <name>[4Fe-4S] cluster</name>
        <dbReference type="ChEBI" id="CHEBI:49883"/>
        <label>1</label>
    </ligand>
</feature>
<dbReference type="AlphaFoldDB" id="A0A9X4MI61"/>
<evidence type="ECO:0000256" key="12">
    <source>
        <dbReference type="ARBA" id="ARBA00081141"/>
    </source>
</evidence>
<dbReference type="SFLD" id="SFLDG01082">
    <property type="entry name" value="B12-binding_domain_containing"/>
    <property type="match status" value="1"/>
</dbReference>
<evidence type="ECO:0000259" key="15">
    <source>
        <dbReference type="PROSITE" id="PS51449"/>
    </source>
</evidence>
<dbReference type="PROSITE" id="PS51918">
    <property type="entry name" value="RADICAL_SAM"/>
    <property type="match status" value="1"/>
</dbReference>
<accession>A0A9X4MI61</accession>
<dbReference type="InterPro" id="IPR020612">
    <property type="entry name" value="Methylthiotransferase_CS"/>
</dbReference>
<evidence type="ECO:0000256" key="3">
    <source>
        <dbReference type="ARBA" id="ARBA00022490"/>
    </source>
</evidence>
<feature type="domain" description="Radical SAM core" evidence="16">
    <location>
        <begin position="144"/>
        <end position="376"/>
    </location>
</feature>
<evidence type="ECO:0000256" key="5">
    <source>
        <dbReference type="ARBA" id="ARBA00022691"/>
    </source>
</evidence>
<dbReference type="RefSeq" id="WP_307633751.1">
    <property type="nucleotide sequence ID" value="NZ_JAPHEH010000001.1"/>
</dbReference>
<keyword evidence="5 13" id="KW-0949">S-adenosyl-L-methionine</keyword>
<comment type="similarity">
    <text evidence="13">Belongs to the methylthiotransferase family. MiaB subfamily.</text>
</comment>
<dbReference type="FunFam" id="3.80.30.20:FF:000001">
    <property type="entry name" value="tRNA-2-methylthio-N(6)-dimethylallyladenosine synthase 2"/>
    <property type="match status" value="1"/>
</dbReference>
<sequence>MTQRLYIETFGCQMNERDSEIMAQLLGEHSYVQTNKPELADVVVVNTCSIRGKAAHKAYSCFGRYKKLKEKHHDFILAVTGCVAQQDGTALLERMPYIDIVMGPQSIYTLPSLVAEARRSKKPQVATELSADFVIPPFLPNLAESTPHKRFITIMQGCDNFCTYCVVPYTRGREISRSFTDILGEATHLVAQGVKEITLIGQNVNSYGKKGDAAQNKSFPELLRAVAGIDGLQRLRFTSSHPKDLSEELMRCFAEIPVLCPHFHLPVQSGSNRILERMNRKYTIEAYLDKAARLREYRPDIALTTDIIVGFPGETEEDFAATMQVVETVRYHGSYSFKYSDRPNAKAADFPDKVAEAVKSERLARLQVRQEEIALELKQAEIGKSVEVMVEGASKAPANQWSGRTGGNQIVNFSCDRKLVPGDLLMVEIESACQNSLRGKMI</sequence>
<evidence type="ECO:0000313" key="17">
    <source>
        <dbReference type="EMBL" id="MDG4476786.1"/>
    </source>
</evidence>
<evidence type="ECO:0000256" key="2">
    <source>
        <dbReference type="ARBA" id="ARBA00022485"/>
    </source>
</evidence>
<evidence type="ECO:0000256" key="9">
    <source>
        <dbReference type="ARBA" id="ARBA00033765"/>
    </source>
</evidence>
<reference evidence="17" key="2">
    <citation type="submission" date="2022-10" db="EMBL/GenBank/DDBJ databases">
        <authorList>
            <person name="Aronson H.S."/>
        </authorList>
    </citation>
    <scope>NUCLEOTIDE SEQUENCE</scope>
    <source>
        <strain evidence="17">RS19-109</strain>
    </source>
</reference>
<dbReference type="HAMAP" id="MF_01864">
    <property type="entry name" value="tRNA_metthiotr_MiaB"/>
    <property type="match status" value="1"/>
</dbReference>
<evidence type="ECO:0000259" key="14">
    <source>
        <dbReference type="PROSITE" id="PS50926"/>
    </source>
</evidence>
<protein>
    <recommendedName>
        <fullName evidence="10 13">tRNA-2-methylthio-N(6)-dimethylallyladenosine synthase</fullName>
        <ecNumber evidence="9 13">2.8.4.3</ecNumber>
    </recommendedName>
    <alternativeName>
        <fullName evidence="12 13">(Dimethylallyl)adenosine tRNA methylthiotransferase MiaB</fullName>
    </alternativeName>
    <alternativeName>
        <fullName evidence="11 13">tRNA-i(6)A37 methylthiotransferase</fullName>
    </alternativeName>
</protein>
<dbReference type="CDD" id="cd01335">
    <property type="entry name" value="Radical_SAM"/>
    <property type="match status" value="1"/>
</dbReference>
<dbReference type="SMART" id="SM00729">
    <property type="entry name" value="Elp3"/>
    <property type="match status" value="1"/>
</dbReference>
<comment type="caution">
    <text evidence="17">The sequence shown here is derived from an EMBL/GenBank/DDBJ whole genome shotgun (WGS) entry which is preliminary data.</text>
</comment>
<feature type="binding site" evidence="13">
    <location>
        <position position="158"/>
    </location>
    <ligand>
        <name>[4Fe-4S] cluster</name>
        <dbReference type="ChEBI" id="CHEBI:49883"/>
        <label>2</label>
        <note>4Fe-4S-S-AdoMet</note>
    </ligand>
</feature>
<keyword evidence="6 13" id="KW-0479">Metal-binding</keyword>
<dbReference type="InterPro" id="IPR007197">
    <property type="entry name" value="rSAM"/>
</dbReference>
<feature type="binding site" evidence="13">
    <location>
        <position position="12"/>
    </location>
    <ligand>
        <name>[4Fe-4S] cluster</name>
        <dbReference type="ChEBI" id="CHEBI:49883"/>
        <label>1</label>
    </ligand>
</feature>
<dbReference type="SFLD" id="SFLDF00273">
    <property type="entry name" value="(dimethylallyl)adenosine_tRNA"/>
    <property type="match status" value="1"/>
</dbReference>
<dbReference type="EC" id="2.8.4.3" evidence="9 13"/>
<comment type="subcellular location">
    <subcellularLocation>
        <location evidence="13">Cytoplasm</location>
    </subcellularLocation>
</comment>
<dbReference type="InterPro" id="IPR006463">
    <property type="entry name" value="MiaB_methiolase"/>
</dbReference>
<dbReference type="NCBIfam" id="TIGR01574">
    <property type="entry name" value="miaB-methiolase"/>
    <property type="match status" value="1"/>
</dbReference>
<dbReference type="PROSITE" id="PS50926">
    <property type="entry name" value="TRAM"/>
    <property type="match status" value="1"/>
</dbReference>
<feature type="binding site" evidence="13">
    <location>
        <position position="162"/>
    </location>
    <ligand>
        <name>[4Fe-4S] cluster</name>
        <dbReference type="ChEBI" id="CHEBI:49883"/>
        <label>2</label>
        <note>4Fe-4S-S-AdoMet</note>
    </ligand>
</feature>
<dbReference type="InterPro" id="IPR005839">
    <property type="entry name" value="Methylthiotransferase"/>
</dbReference>
<evidence type="ECO:0000256" key="11">
    <source>
        <dbReference type="ARBA" id="ARBA00080698"/>
    </source>
</evidence>
<name>A0A9X4MI61_9BACT</name>
<feature type="domain" description="MTTase N-terminal" evidence="15">
    <location>
        <begin position="3"/>
        <end position="119"/>
    </location>
</feature>
<dbReference type="InterPro" id="IPR058240">
    <property type="entry name" value="rSAM_sf"/>
</dbReference>
<dbReference type="Pfam" id="PF01938">
    <property type="entry name" value="TRAM"/>
    <property type="match status" value="1"/>
</dbReference>
<feature type="domain" description="TRAM" evidence="14">
    <location>
        <begin position="379"/>
        <end position="442"/>
    </location>
</feature>
<dbReference type="Gene3D" id="3.40.50.12160">
    <property type="entry name" value="Methylthiotransferase, N-terminal domain"/>
    <property type="match status" value="1"/>
</dbReference>
<dbReference type="GO" id="GO:0035597">
    <property type="term" value="F:tRNA-2-methylthio-N(6)-dimethylallyladenosine(37) synthase activity"/>
    <property type="evidence" value="ECO:0007669"/>
    <property type="project" value="UniProtKB-EC"/>
</dbReference>
<evidence type="ECO:0000256" key="10">
    <source>
        <dbReference type="ARBA" id="ARBA00068570"/>
    </source>
</evidence>
<keyword evidence="7 13" id="KW-0408">Iron</keyword>
<dbReference type="InterPro" id="IPR002792">
    <property type="entry name" value="TRAM_dom"/>
</dbReference>
<dbReference type="InterPro" id="IPR038135">
    <property type="entry name" value="Methylthiotransferase_N_sf"/>
</dbReference>
<dbReference type="PANTHER" id="PTHR43020:SF2">
    <property type="entry name" value="MITOCHONDRIAL TRNA METHYLTHIOTRANSFERASE CDK5RAP1"/>
    <property type="match status" value="1"/>
</dbReference>
<evidence type="ECO:0000256" key="7">
    <source>
        <dbReference type="ARBA" id="ARBA00023004"/>
    </source>
</evidence>
<dbReference type="SFLD" id="SFLDG01061">
    <property type="entry name" value="methylthiotransferase"/>
    <property type="match status" value="1"/>
</dbReference>
<dbReference type="InterPro" id="IPR006638">
    <property type="entry name" value="Elp3/MiaA/NifB-like_rSAM"/>
</dbReference>
<dbReference type="EMBL" id="JAPHEH010000001">
    <property type="protein sequence ID" value="MDG4476786.1"/>
    <property type="molecule type" value="Genomic_DNA"/>
</dbReference>
<dbReference type="PANTHER" id="PTHR43020">
    <property type="entry name" value="CDK5 REGULATORY SUBUNIT-ASSOCIATED PROTEIN 1"/>
    <property type="match status" value="1"/>
</dbReference>
<comment type="catalytic activity">
    <reaction evidence="13">
        <text>N(6)-dimethylallyladenosine(37) in tRNA + (sulfur carrier)-SH + AH2 + 2 S-adenosyl-L-methionine = 2-methylsulfanyl-N(6)-dimethylallyladenosine(37) in tRNA + (sulfur carrier)-H + 5'-deoxyadenosine + L-methionine + A + S-adenosyl-L-homocysteine + 2 H(+)</text>
        <dbReference type="Rhea" id="RHEA:37067"/>
        <dbReference type="Rhea" id="RHEA-COMP:10375"/>
        <dbReference type="Rhea" id="RHEA-COMP:10376"/>
        <dbReference type="Rhea" id="RHEA-COMP:14737"/>
        <dbReference type="Rhea" id="RHEA-COMP:14739"/>
        <dbReference type="ChEBI" id="CHEBI:13193"/>
        <dbReference type="ChEBI" id="CHEBI:15378"/>
        <dbReference type="ChEBI" id="CHEBI:17319"/>
        <dbReference type="ChEBI" id="CHEBI:17499"/>
        <dbReference type="ChEBI" id="CHEBI:29917"/>
        <dbReference type="ChEBI" id="CHEBI:57844"/>
        <dbReference type="ChEBI" id="CHEBI:57856"/>
        <dbReference type="ChEBI" id="CHEBI:59789"/>
        <dbReference type="ChEBI" id="CHEBI:64428"/>
        <dbReference type="ChEBI" id="CHEBI:74415"/>
        <dbReference type="ChEBI" id="CHEBI:74417"/>
        <dbReference type="EC" id="2.8.4.3"/>
    </reaction>
</comment>
<keyword evidence="8 13" id="KW-0411">Iron-sulfur</keyword>
<gene>
    <name evidence="13 17" type="primary">miaB</name>
    <name evidence="17" type="ORF">OLX77_11535</name>
</gene>
<organism evidence="17 18">
    <name type="scientific">Thiovibrio frasassiensis</name>
    <dbReference type="NCBI Taxonomy" id="2984131"/>
    <lineage>
        <taxon>Bacteria</taxon>
        <taxon>Pseudomonadati</taxon>
        <taxon>Thermodesulfobacteriota</taxon>
        <taxon>Desulfobulbia</taxon>
        <taxon>Desulfobulbales</taxon>
        <taxon>Thiovibrionaceae</taxon>
        <taxon>Thiovibrio</taxon>
    </lineage>
</organism>
<keyword evidence="3 13" id="KW-0963">Cytoplasm</keyword>
<comment type="subunit">
    <text evidence="13">Monomer.</text>
</comment>
<dbReference type="GO" id="GO:0005829">
    <property type="term" value="C:cytosol"/>
    <property type="evidence" value="ECO:0007669"/>
    <property type="project" value="TreeGrafter"/>
</dbReference>
<dbReference type="SUPFAM" id="SSF102114">
    <property type="entry name" value="Radical SAM enzymes"/>
    <property type="match status" value="1"/>
</dbReference>
<dbReference type="PROSITE" id="PS51449">
    <property type="entry name" value="MTTASE_N"/>
    <property type="match status" value="1"/>
</dbReference>
<dbReference type="InterPro" id="IPR023404">
    <property type="entry name" value="rSAM_horseshoe"/>
</dbReference>
<keyword evidence="4 13" id="KW-0808">Transferase</keyword>